<evidence type="ECO:0000256" key="2">
    <source>
        <dbReference type="ARBA" id="ARBA00013093"/>
    </source>
</evidence>
<evidence type="ECO:0000256" key="1">
    <source>
        <dbReference type="ARBA" id="ARBA00001273"/>
    </source>
</evidence>
<gene>
    <name evidence="9" type="ORF">ACFQRB_10590</name>
</gene>
<feature type="binding site" evidence="8">
    <location>
        <position position="92"/>
    </location>
    <ligand>
        <name>Mg(2+)</name>
        <dbReference type="ChEBI" id="CHEBI:18420"/>
        <label>1</label>
        <note>catalytic</note>
    </ligand>
</feature>
<feature type="binding site" evidence="8">
    <location>
        <position position="219"/>
    </location>
    <ligand>
        <name>Mg(2+)</name>
        <dbReference type="ChEBI" id="CHEBI:18420"/>
        <label>1</label>
        <note>catalytic</note>
    </ligand>
</feature>
<keyword evidence="6" id="KW-0119">Carbohydrate metabolism</keyword>
<sequence length="273" mass="28931">MTTGEHDGGGDRATVAAAAARAGAAVAGEHFRRDIDVERKGGKTNVVTEADRESQRRVIERIREAFPDDAVVGEEEDELKAVPDAGATWVIDPIDGTNNYVRDIRAFATAVAAVVDGEPVASAVALPAMDDVYVADGDAVTRNGDPVAVSDRDDPETAAATPTVWWDFDARDEYAAACTEVVERFNDLRRFGSAQVTLAMVAEGALDATFTNVRCNPWDTVAGVHMVRTAGGTVTDLDGDPWRHDSTGLVASNGPLHDEALAAARAVRDAERA</sequence>
<dbReference type="EMBL" id="JBHSZG010000001">
    <property type="protein sequence ID" value="MFC7136816.1"/>
    <property type="molecule type" value="Genomic_DNA"/>
</dbReference>
<dbReference type="CDD" id="cd01637">
    <property type="entry name" value="IMPase_like"/>
    <property type="match status" value="1"/>
</dbReference>
<dbReference type="SUPFAM" id="SSF56655">
    <property type="entry name" value="Carbohydrate phosphatase"/>
    <property type="match status" value="1"/>
</dbReference>
<dbReference type="PRINTS" id="PR00377">
    <property type="entry name" value="IMPHPHTASES"/>
</dbReference>
<evidence type="ECO:0000256" key="8">
    <source>
        <dbReference type="PIRSR" id="PIRSR600760-2"/>
    </source>
</evidence>
<dbReference type="PANTHER" id="PTHR20854">
    <property type="entry name" value="INOSITOL MONOPHOSPHATASE"/>
    <property type="match status" value="1"/>
</dbReference>
<dbReference type="EC" id="3.1.3.11" evidence="2"/>
<dbReference type="InterPro" id="IPR020583">
    <property type="entry name" value="Inositol_monoP_metal-BS"/>
</dbReference>
<dbReference type="GO" id="GO:0042132">
    <property type="term" value="F:fructose 1,6-bisphosphate 1-phosphatase activity"/>
    <property type="evidence" value="ECO:0007669"/>
    <property type="project" value="UniProtKB-EC"/>
</dbReference>
<evidence type="ECO:0000256" key="5">
    <source>
        <dbReference type="ARBA" id="ARBA00022842"/>
    </source>
</evidence>
<comment type="caution">
    <text evidence="9">The sequence shown here is derived from an EMBL/GenBank/DDBJ whole genome shotgun (WGS) entry which is preliminary data.</text>
</comment>
<dbReference type="PROSITE" id="PS00629">
    <property type="entry name" value="IMP_1"/>
    <property type="match status" value="1"/>
</dbReference>
<keyword evidence="5 8" id="KW-0460">Magnesium</keyword>
<feature type="binding site" evidence="8">
    <location>
        <position position="95"/>
    </location>
    <ligand>
        <name>Mg(2+)</name>
        <dbReference type="ChEBI" id="CHEBI:18420"/>
        <label>1</label>
        <note>catalytic</note>
    </ligand>
</feature>
<protein>
    <recommendedName>
        <fullName evidence="2">fructose-bisphosphatase</fullName>
        <ecNumber evidence="2">3.1.3.11</ecNumber>
    </recommendedName>
</protein>
<comment type="cofactor">
    <cofactor evidence="8">
        <name>Mg(2+)</name>
        <dbReference type="ChEBI" id="CHEBI:18420"/>
    </cofactor>
</comment>
<accession>A0ABD5XQA9</accession>
<feature type="binding site" evidence="8">
    <location>
        <position position="74"/>
    </location>
    <ligand>
        <name>Mg(2+)</name>
        <dbReference type="ChEBI" id="CHEBI:18420"/>
        <label>1</label>
        <note>catalytic</note>
    </ligand>
</feature>
<name>A0ABD5XQA9_9EURY</name>
<dbReference type="AlphaFoldDB" id="A0ABD5XQA9"/>
<dbReference type="Proteomes" id="UP001596368">
    <property type="component" value="Unassembled WGS sequence"/>
</dbReference>
<dbReference type="Gene3D" id="3.40.190.80">
    <property type="match status" value="1"/>
</dbReference>
<comment type="similarity">
    <text evidence="7">Belongs to the inositol monophosphatase superfamily. FBPase class 4 family.</text>
</comment>
<dbReference type="GO" id="GO:0046872">
    <property type="term" value="F:metal ion binding"/>
    <property type="evidence" value="ECO:0007669"/>
    <property type="project" value="UniProtKB-KW"/>
</dbReference>
<dbReference type="Pfam" id="PF00459">
    <property type="entry name" value="Inositol_P"/>
    <property type="match status" value="1"/>
</dbReference>
<reference evidence="9 10" key="1">
    <citation type="journal article" date="2019" name="Int. J. Syst. Evol. Microbiol.">
        <title>The Global Catalogue of Microorganisms (GCM) 10K type strain sequencing project: providing services to taxonomists for standard genome sequencing and annotation.</title>
        <authorList>
            <consortium name="The Broad Institute Genomics Platform"/>
            <consortium name="The Broad Institute Genome Sequencing Center for Infectious Disease"/>
            <person name="Wu L."/>
            <person name="Ma J."/>
        </authorList>
    </citation>
    <scope>NUCLEOTIDE SEQUENCE [LARGE SCALE GENOMIC DNA]</scope>
    <source>
        <strain evidence="9 10">DT92</strain>
    </source>
</reference>
<organism evidence="9 10">
    <name type="scientific">Halobaculum litoreum</name>
    <dbReference type="NCBI Taxonomy" id="3031998"/>
    <lineage>
        <taxon>Archaea</taxon>
        <taxon>Methanobacteriati</taxon>
        <taxon>Methanobacteriota</taxon>
        <taxon>Stenosarchaea group</taxon>
        <taxon>Halobacteria</taxon>
        <taxon>Halobacteriales</taxon>
        <taxon>Haloferacaceae</taxon>
        <taxon>Halobaculum</taxon>
    </lineage>
</organism>
<evidence type="ECO:0000313" key="10">
    <source>
        <dbReference type="Proteomes" id="UP001596368"/>
    </source>
</evidence>
<evidence type="ECO:0000256" key="6">
    <source>
        <dbReference type="ARBA" id="ARBA00023277"/>
    </source>
</evidence>
<feature type="binding site" evidence="8">
    <location>
        <position position="94"/>
    </location>
    <ligand>
        <name>Mg(2+)</name>
        <dbReference type="ChEBI" id="CHEBI:18420"/>
        <label>1</label>
        <note>catalytic</note>
    </ligand>
</feature>
<comment type="catalytic activity">
    <reaction evidence="1">
        <text>beta-D-fructose 1,6-bisphosphate + H2O = beta-D-fructose 6-phosphate + phosphate</text>
        <dbReference type="Rhea" id="RHEA:11064"/>
        <dbReference type="ChEBI" id="CHEBI:15377"/>
        <dbReference type="ChEBI" id="CHEBI:32966"/>
        <dbReference type="ChEBI" id="CHEBI:43474"/>
        <dbReference type="ChEBI" id="CHEBI:57634"/>
        <dbReference type="EC" id="3.1.3.11"/>
    </reaction>
</comment>
<dbReference type="PANTHER" id="PTHR20854:SF4">
    <property type="entry name" value="INOSITOL-1-MONOPHOSPHATASE-RELATED"/>
    <property type="match status" value="1"/>
</dbReference>
<keyword evidence="10" id="KW-1185">Reference proteome</keyword>
<evidence type="ECO:0000256" key="3">
    <source>
        <dbReference type="ARBA" id="ARBA00022723"/>
    </source>
</evidence>
<evidence type="ECO:0000313" key="9">
    <source>
        <dbReference type="EMBL" id="MFC7136816.1"/>
    </source>
</evidence>
<evidence type="ECO:0000256" key="4">
    <source>
        <dbReference type="ARBA" id="ARBA00022801"/>
    </source>
</evidence>
<dbReference type="InterPro" id="IPR000760">
    <property type="entry name" value="Inositol_monophosphatase-like"/>
</dbReference>
<dbReference type="Gene3D" id="3.30.540.10">
    <property type="entry name" value="Fructose-1,6-Bisphosphatase, subunit A, domain 1"/>
    <property type="match status" value="1"/>
</dbReference>
<keyword evidence="4" id="KW-0378">Hydrolase</keyword>
<proteinExistence type="inferred from homology"/>
<evidence type="ECO:0000256" key="7">
    <source>
        <dbReference type="ARBA" id="ARBA00038103"/>
    </source>
</evidence>
<keyword evidence="3 8" id="KW-0479">Metal-binding</keyword>